<name>A0A4S3J8U3_9EURO</name>
<dbReference type="AlphaFoldDB" id="A0A4S3J8U3"/>
<dbReference type="STRING" id="1220188.A0A4S3J8U3"/>
<dbReference type="GeneID" id="54322995"/>
<dbReference type="Proteomes" id="UP000324241">
    <property type="component" value="Unassembled WGS sequence"/>
</dbReference>
<dbReference type="Pfam" id="PF05426">
    <property type="entry name" value="Alginate_lyase"/>
    <property type="match status" value="1"/>
</dbReference>
<reference evidence="6 7" key="1">
    <citation type="submission" date="2019-03" db="EMBL/GenBank/DDBJ databases">
        <title>The genome sequence of a newly discovered highly antifungal drug resistant Aspergillus species, Aspergillus tanneri NIH 1004.</title>
        <authorList>
            <person name="Mounaud S."/>
            <person name="Singh I."/>
            <person name="Joardar V."/>
            <person name="Pakala S."/>
            <person name="Pakala S."/>
            <person name="Venepally P."/>
            <person name="Hoover J."/>
            <person name="Nierman W."/>
            <person name="Chung J."/>
            <person name="Losada L."/>
        </authorList>
    </citation>
    <scope>NUCLEOTIDE SEQUENCE [LARGE SCALE GENOMIC DNA]</scope>
    <source>
        <strain evidence="6 7">NIH1004</strain>
    </source>
</reference>
<organism evidence="6 7">
    <name type="scientific">Aspergillus tanneri</name>
    <dbReference type="NCBI Taxonomy" id="1220188"/>
    <lineage>
        <taxon>Eukaryota</taxon>
        <taxon>Fungi</taxon>
        <taxon>Dikarya</taxon>
        <taxon>Ascomycota</taxon>
        <taxon>Pezizomycotina</taxon>
        <taxon>Eurotiomycetes</taxon>
        <taxon>Eurotiomycetidae</taxon>
        <taxon>Eurotiales</taxon>
        <taxon>Aspergillaceae</taxon>
        <taxon>Aspergillus</taxon>
        <taxon>Aspergillus subgen. Circumdati</taxon>
    </lineage>
</organism>
<evidence type="ECO:0000256" key="3">
    <source>
        <dbReference type="SAM" id="SignalP"/>
    </source>
</evidence>
<proteinExistence type="predicted"/>
<dbReference type="VEuPathDB" id="FungiDB:EYZ11_009224"/>
<dbReference type="EMBL" id="SOSA01000427">
    <property type="protein sequence ID" value="THC91322.1"/>
    <property type="molecule type" value="Genomic_DNA"/>
</dbReference>
<dbReference type="Proteomes" id="UP000308092">
    <property type="component" value="Unassembled WGS sequence"/>
</dbReference>
<evidence type="ECO:0000313" key="6">
    <source>
        <dbReference type="EMBL" id="THC91322.1"/>
    </source>
</evidence>
<dbReference type="GO" id="GO:0016829">
    <property type="term" value="F:lyase activity"/>
    <property type="evidence" value="ECO:0007669"/>
    <property type="project" value="UniProtKB-KW"/>
</dbReference>
<keyword evidence="1 3" id="KW-0732">Signal</keyword>
<dbReference type="SUPFAM" id="SSF48230">
    <property type="entry name" value="Chondroitin AC/alginate lyase"/>
    <property type="match status" value="1"/>
</dbReference>
<dbReference type="RefSeq" id="XP_033430772.1">
    <property type="nucleotide sequence ID" value="XM_033565015.1"/>
</dbReference>
<sequence length="397" mass="44045">MGIKNRFVQFLALGLAATAAFAQSNNHKSPSRTSFTHPGVLLDSAQMKFIATKVSNGEKPWAPAYSAMMKDHQFASRTKPSPVATVECGPTSTPDVGCHQEREDALAAYLNALAWVVTGTKSYAERAIEFMNGWAGTIKAHTNSNAPLQTAWSAATWARVGEIIRYTNAGWKDQDIEKFETMLRDVYLPEIIDGAPRKNGNWELVMMEAAIGISVFTDNQTSYDLAMDKFLKRVPAYIYLTKDGELPKTVSEDKLHGSSAIIKFWNGLSVFKQNGLSQETCRDFAHTGYGISSISHVAETSRIQGRDLFKEETGVRLQHALEFHTKYELEGSLPDDICDGKIGRTLDDVTEVGFNALSFRLNHSLPNTEKYTLKHRPAGTNQLFQGWETLTHAENNA</sequence>
<accession>A0A4S3J8U3</accession>
<dbReference type="EMBL" id="QUQM01000002">
    <property type="protein sequence ID" value="KAA8651411.1"/>
    <property type="molecule type" value="Genomic_DNA"/>
</dbReference>
<dbReference type="OrthoDB" id="5302720at2759"/>
<reference evidence="5 8" key="2">
    <citation type="submission" date="2019-08" db="EMBL/GenBank/DDBJ databases">
        <title>The genome sequence of a newly discovered highly antifungal drug resistant Aspergillus species, Aspergillus tanneri NIH 1004.</title>
        <authorList>
            <person name="Mounaud S."/>
            <person name="Singh I."/>
            <person name="Joardar V."/>
            <person name="Pakala S."/>
            <person name="Pakala S."/>
            <person name="Venepally P."/>
            <person name="Chung J.K."/>
            <person name="Losada L."/>
            <person name="Nierman W.C."/>
        </authorList>
    </citation>
    <scope>NUCLEOTIDE SEQUENCE [LARGE SCALE GENOMIC DNA]</scope>
    <source>
        <strain evidence="5 8">NIH1004</strain>
    </source>
</reference>
<evidence type="ECO:0000313" key="7">
    <source>
        <dbReference type="Proteomes" id="UP000308092"/>
    </source>
</evidence>
<evidence type="ECO:0000256" key="1">
    <source>
        <dbReference type="ARBA" id="ARBA00022729"/>
    </source>
</evidence>
<protein>
    <recommendedName>
        <fullName evidence="4">Alginate lyase domain-containing protein</fullName>
    </recommendedName>
</protein>
<keyword evidence="2" id="KW-0456">Lyase</keyword>
<gene>
    <name evidence="5" type="ORF">ATNIH1004_000293</name>
    <name evidence="6" type="ORF">EYZ11_009224</name>
</gene>
<feature type="domain" description="Alginate lyase" evidence="4">
    <location>
        <begin position="103"/>
        <end position="327"/>
    </location>
</feature>
<feature type="chain" id="PRO_5033831841" description="Alginate lyase domain-containing protein" evidence="3">
    <location>
        <begin position="23"/>
        <end position="397"/>
    </location>
</feature>
<comment type="caution">
    <text evidence="6">The sequence shown here is derived from an EMBL/GenBank/DDBJ whole genome shotgun (WGS) entry which is preliminary data.</text>
</comment>
<keyword evidence="7" id="KW-1185">Reference proteome</keyword>
<evidence type="ECO:0000313" key="5">
    <source>
        <dbReference type="EMBL" id="KAA8651411.1"/>
    </source>
</evidence>
<evidence type="ECO:0000313" key="8">
    <source>
        <dbReference type="Proteomes" id="UP000324241"/>
    </source>
</evidence>
<dbReference type="GO" id="GO:0042597">
    <property type="term" value="C:periplasmic space"/>
    <property type="evidence" value="ECO:0007669"/>
    <property type="project" value="InterPro"/>
</dbReference>
<dbReference type="Gene3D" id="1.50.10.100">
    <property type="entry name" value="Chondroitin AC/alginate lyase"/>
    <property type="match status" value="1"/>
</dbReference>
<evidence type="ECO:0000256" key="2">
    <source>
        <dbReference type="ARBA" id="ARBA00023239"/>
    </source>
</evidence>
<evidence type="ECO:0000259" key="4">
    <source>
        <dbReference type="Pfam" id="PF05426"/>
    </source>
</evidence>
<dbReference type="InterPro" id="IPR008929">
    <property type="entry name" value="Chondroitin_lyas"/>
</dbReference>
<feature type="signal peptide" evidence="3">
    <location>
        <begin position="1"/>
        <end position="22"/>
    </location>
</feature>
<dbReference type="InterPro" id="IPR008397">
    <property type="entry name" value="Alginate_lyase_dom"/>
</dbReference>